<dbReference type="EMBL" id="BJTG01000004">
    <property type="protein sequence ID" value="GEJ57264.1"/>
    <property type="molecule type" value="Genomic_DNA"/>
</dbReference>
<dbReference type="Gene3D" id="3.30.450.30">
    <property type="entry name" value="Dynein light chain 2a, cytoplasmic"/>
    <property type="match status" value="1"/>
</dbReference>
<keyword evidence="3" id="KW-1185">Reference proteome</keyword>
<feature type="domain" description="Roadblock/LAMTOR2" evidence="1">
    <location>
        <begin position="132"/>
        <end position="217"/>
    </location>
</feature>
<dbReference type="Pfam" id="PF14332">
    <property type="entry name" value="DUF4388"/>
    <property type="match status" value="1"/>
</dbReference>
<dbReference type="AlphaFoldDB" id="A0A7I9VLI1"/>
<gene>
    <name evidence="2" type="ORF">AMYX_20050</name>
</gene>
<proteinExistence type="predicted"/>
<dbReference type="RefSeq" id="WP_176064730.1">
    <property type="nucleotide sequence ID" value="NZ_BJTG01000004.1"/>
</dbReference>
<name>A0A7I9VLI1_9BACT</name>
<protein>
    <submittedName>
        <fullName evidence="2">PATAN domain GTPase-activating protein</fullName>
    </submittedName>
</protein>
<evidence type="ECO:0000313" key="2">
    <source>
        <dbReference type="EMBL" id="GEJ57264.1"/>
    </source>
</evidence>
<reference evidence="3" key="1">
    <citation type="journal article" date="2020" name="Appl. Environ. Microbiol.">
        <title>Diazotrophic Anaeromyxobacter Isolates from Soils.</title>
        <authorList>
            <person name="Masuda Y."/>
            <person name="Yamanaka H."/>
            <person name="Xu Z.X."/>
            <person name="Shiratori Y."/>
            <person name="Aono T."/>
            <person name="Amachi S."/>
            <person name="Senoo K."/>
            <person name="Itoh H."/>
        </authorList>
    </citation>
    <scope>NUCLEOTIDE SEQUENCE [LARGE SCALE GENOMIC DNA]</scope>
    <source>
        <strain evidence="3">R267</strain>
    </source>
</reference>
<dbReference type="Proteomes" id="UP000503640">
    <property type="component" value="Unassembled WGS sequence"/>
</dbReference>
<accession>A0A7I9VLI1</accession>
<evidence type="ECO:0000313" key="3">
    <source>
        <dbReference type="Proteomes" id="UP000503640"/>
    </source>
</evidence>
<sequence>MTLADDAVGRAADGFEGGVAGLGLSDLLQLNAQNRFSGCFRIEHEGALGVIFFRDGEIVHAERGELVGEEAFREILAWPRGRFSVEPNVVAARRTLHKSCEHLLIDALRVVDERRSGRAPAAAPPPAAAGGASAAVEAARRVPGVAEAVLVTRDGKRASEGGYEAEVVAGQACYVAMMAAELGALFQAGELRSVAVQGARRHLLLLAGKAQSLAVVVRADHELGSVEAGVRAALVKGR</sequence>
<dbReference type="InterPro" id="IPR025497">
    <property type="entry name" value="PatA-like_N"/>
</dbReference>
<comment type="caution">
    <text evidence="2">The sequence shown here is derived from an EMBL/GenBank/DDBJ whole genome shotgun (WGS) entry which is preliminary data.</text>
</comment>
<dbReference type="InterPro" id="IPR004942">
    <property type="entry name" value="Roadblock/LAMTOR2_dom"/>
</dbReference>
<dbReference type="SMART" id="SM00960">
    <property type="entry name" value="Robl_LC7"/>
    <property type="match status" value="1"/>
</dbReference>
<dbReference type="PANTHER" id="PTHR36304">
    <property type="entry name" value="DOMAIN GTPASE-ACTIVATING PROTEIN, PUTATIVE-RELATED-RELATED"/>
    <property type="match status" value="1"/>
</dbReference>
<dbReference type="SUPFAM" id="SSF103196">
    <property type="entry name" value="Roadblock/LC7 domain"/>
    <property type="match status" value="1"/>
</dbReference>
<dbReference type="PANTHER" id="PTHR36304:SF4">
    <property type="entry name" value="DUF4388 DOMAIN-CONTAINING PROTEIN"/>
    <property type="match status" value="1"/>
</dbReference>
<organism evidence="2 3">
    <name type="scientific">Anaeromyxobacter diazotrophicus</name>
    <dbReference type="NCBI Taxonomy" id="2590199"/>
    <lineage>
        <taxon>Bacteria</taxon>
        <taxon>Pseudomonadati</taxon>
        <taxon>Myxococcota</taxon>
        <taxon>Myxococcia</taxon>
        <taxon>Myxococcales</taxon>
        <taxon>Cystobacterineae</taxon>
        <taxon>Anaeromyxobacteraceae</taxon>
        <taxon>Anaeromyxobacter</taxon>
    </lineage>
</organism>
<evidence type="ECO:0000259" key="1">
    <source>
        <dbReference type="SMART" id="SM00960"/>
    </source>
</evidence>